<evidence type="ECO:0000256" key="1">
    <source>
        <dbReference type="SAM" id="SignalP"/>
    </source>
</evidence>
<dbReference type="EMBL" id="CP017476">
    <property type="protein sequence ID" value="AOW13129.1"/>
    <property type="molecule type" value="Genomic_DNA"/>
</dbReference>
<dbReference type="InterPro" id="IPR010895">
    <property type="entry name" value="CHRD"/>
</dbReference>
<dbReference type="EMBL" id="LVWD01000007">
    <property type="protein sequence ID" value="OAD42726.1"/>
    <property type="molecule type" value="Genomic_DNA"/>
</dbReference>
<dbReference type="AlphaFoldDB" id="A0A162P9M6"/>
<dbReference type="Pfam" id="PF07452">
    <property type="entry name" value="CHRD"/>
    <property type="match status" value="1"/>
</dbReference>
<sequence>MALKQQLCAIAGSGLIGLAVWAPAAHAGHLNPVLETSLVGVEEVASDASKRGMVAGDANARGRATVFGIDGEANANTLCYAIVVEGKLAELTQAPGNGRAAHIHEGARGSNGPVVANLAWPQNGQAGDCISEATDGKFPSKEAGIVQRILKNPQNFYINLHNTEFPAGAIRGQLAETAHVH</sequence>
<evidence type="ECO:0000313" key="6">
    <source>
        <dbReference type="Proteomes" id="UP000185680"/>
    </source>
</evidence>
<gene>
    <name evidence="3" type="ORF">LPB072_09965</name>
    <name evidence="4" type="ORF">LPB72_07405</name>
</gene>
<reference evidence="3 6" key="2">
    <citation type="submission" date="2016-10" db="EMBL/GenBank/DDBJ databases">
        <title>Hydorgenophaga sp. LPB0072 isolated from gastropod.</title>
        <authorList>
            <person name="Kim E."/>
            <person name="Yi H."/>
        </authorList>
    </citation>
    <scope>NUCLEOTIDE SEQUENCE [LARGE SCALE GENOMIC DNA]</scope>
    <source>
        <strain evidence="3 6">LPB0072</strain>
    </source>
</reference>
<dbReference type="RefSeq" id="WP_066088130.1">
    <property type="nucleotide sequence ID" value="NZ_CP017476.1"/>
</dbReference>
<proteinExistence type="predicted"/>
<name>A0A162P9M6_9BURK</name>
<evidence type="ECO:0000313" key="5">
    <source>
        <dbReference type="Proteomes" id="UP000185657"/>
    </source>
</evidence>
<organism evidence="3 6">
    <name type="scientific">Hydrogenophaga crassostreae</name>
    <dbReference type="NCBI Taxonomy" id="1763535"/>
    <lineage>
        <taxon>Bacteria</taxon>
        <taxon>Pseudomonadati</taxon>
        <taxon>Pseudomonadota</taxon>
        <taxon>Betaproteobacteria</taxon>
        <taxon>Burkholderiales</taxon>
        <taxon>Comamonadaceae</taxon>
        <taxon>Hydrogenophaga</taxon>
    </lineage>
</organism>
<feature type="domain" description="CHRD" evidence="2">
    <location>
        <begin position="32"/>
        <end position="176"/>
    </location>
</feature>
<evidence type="ECO:0000259" key="2">
    <source>
        <dbReference type="SMART" id="SM00754"/>
    </source>
</evidence>
<keyword evidence="1" id="KW-0732">Signal</keyword>
<evidence type="ECO:0000313" key="3">
    <source>
        <dbReference type="EMBL" id="AOW13129.1"/>
    </source>
</evidence>
<dbReference type="OrthoDB" id="571052at2"/>
<feature type="signal peptide" evidence="1">
    <location>
        <begin position="1"/>
        <end position="27"/>
    </location>
</feature>
<feature type="chain" id="PRO_5044549345" description="CHRD domain-containing protein" evidence="1">
    <location>
        <begin position="28"/>
        <end position="181"/>
    </location>
</feature>
<dbReference type="Proteomes" id="UP000185657">
    <property type="component" value="Unassembled WGS sequence"/>
</dbReference>
<protein>
    <recommendedName>
        <fullName evidence="2">CHRD domain-containing protein</fullName>
    </recommendedName>
</protein>
<reference evidence="4 5" key="1">
    <citation type="submission" date="2016-02" db="EMBL/GenBank/DDBJ databases">
        <title>Draft genome sequence of Hydrogenophaga sp. LPB0072.</title>
        <authorList>
            <person name="Shin S.-K."/>
            <person name="Yi H."/>
        </authorList>
    </citation>
    <scope>NUCLEOTIDE SEQUENCE [LARGE SCALE GENOMIC DNA]</scope>
    <source>
        <strain evidence="4 5">LPB0072</strain>
    </source>
</reference>
<dbReference type="KEGG" id="hyl:LPB072_09965"/>
<keyword evidence="5" id="KW-1185">Reference proteome</keyword>
<evidence type="ECO:0000313" key="4">
    <source>
        <dbReference type="EMBL" id="OAD42726.1"/>
    </source>
</evidence>
<dbReference type="SMART" id="SM00754">
    <property type="entry name" value="CHRD"/>
    <property type="match status" value="1"/>
</dbReference>
<accession>A0A162P9M6</accession>
<dbReference type="Proteomes" id="UP000185680">
    <property type="component" value="Chromosome"/>
</dbReference>